<evidence type="ECO:0000256" key="11">
    <source>
        <dbReference type="PROSITE-ProRule" id="PRU00047"/>
    </source>
</evidence>
<dbReference type="Gene3D" id="2.60.40.10">
    <property type="entry name" value="Immunoglobulins"/>
    <property type="match status" value="2"/>
</dbReference>
<sequence>MCLMSSPLSDPHGQRGHIRHKLIRLKEGEATKGLREMRSKKCVRSADGCLTAIIGETMQIPCSLNTEESLKTEDISIEWQKANGPIVHAFYKGEDNLSNQDSQFKGRTQLFRSELSRGNFSLGLSNVSVSDEGEFECKYSRAEEKSSRLLYWCHLQVTGRYSEPVVYRSASPVSKNSEVHFTCKSTGGFPEPKVHWSVNKEPHQNSRRVNTTLSRDSRGLYSVTSVLTVNVTGDVSVTCTVENERLGENTTSPENRLSEKEPNRGNGRAWAVGGSVLVVVLLLGGSVMFYKLMKRQHGERVLRSSRHGQNEPSVAATTPQVTSRPVLLTRSPAKLPRYSGLTPLEPYLAQVDLAALHDGWSCEEAATHLALALEGPALQVLIDLPPEECRDLQAFTRRFGRRTSAEHSREELTNRRRREGESVGAFAADIRVYARKGYPTFSTAAREELSLHAFLRGLTPERLRQHVRLLSPRDLSEALREAERAEEVLQAGSPTGRSPHPPLTSSLTRVEGDQPEGVEVSRAQPTSTPRRRQRLDHCFRCGEPGHFARDCPAPSPLPRTTSSPGNDLGVRP</sequence>
<feature type="domain" description="Ig-like" evidence="15">
    <location>
        <begin position="164"/>
        <end position="258"/>
    </location>
</feature>
<evidence type="ECO:0000256" key="3">
    <source>
        <dbReference type="ARBA" id="ARBA00022692"/>
    </source>
</evidence>
<evidence type="ECO:0000256" key="1">
    <source>
        <dbReference type="ARBA" id="ARBA00004251"/>
    </source>
</evidence>
<name>A0A8X7XHU2_POLSE</name>
<keyword evidence="8" id="KW-0675">Receptor</keyword>
<dbReference type="InterPro" id="IPR013783">
    <property type="entry name" value="Ig-like_fold"/>
</dbReference>
<evidence type="ECO:0000259" key="14">
    <source>
        <dbReference type="PROSITE" id="PS50158"/>
    </source>
</evidence>
<dbReference type="GO" id="GO:0007166">
    <property type="term" value="P:cell surface receptor signaling pathway"/>
    <property type="evidence" value="ECO:0007669"/>
    <property type="project" value="TreeGrafter"/>
</dbReference>
<feature type="region of interest" description="Disordered" evidence="12">
    <location>
        <begin position="301"/>
        <end position="323"/>
    </location>
</feature>
<dbReference type="FunFam" id="2.60.40.10:FF:000142">
    <property type="entry name" value="V-set domain-containing T-cell activation inhibitor 1"/>
    <property type="match status" value="1"/>
</dbReference>
<dbReference type="PROSITE" id="PS50158">
    <property type="entry name" value="ZF_CCHC"/>
    <property type="match status" value="1"/>
</dbReference>
<evidence type="ECO:0000256" key="5">
    <source>
        <dbReference type="ARBA" id="ARBA00022989"/>
    </source>
</evidence>
<feature type="domain" description="CCHC-type" evidence="14">
    <location>
        <begin position="538"/>
        <end position="552"/>
    </location>
</feature>
<feature type="compositionally biased region" description="Polar residues" evidence="12">
    <location>
        <begin position="310"/>
        <end position="323"/>
    </location>
</feature>
<feature type="domain" description="Ig-like" evidence="15">
    <location>
        <begin position="55"/>
        <end position="147"/>
    </location>
</feature>
<dbReference type="Gene3D" id="4.10.60.10">
    <property type="entry name" value="Zinc finger, CCHC-type"/>
    <property type="match status" value="1"/>
</dbReference>
<feature type="non-terminal residue" evidence="16">
    <location>
        <position position="572"/>
    </location>
</feature>
<keyword evidence="2" id="KW-1003">Cell membrane</keyword>
<dbReference type="SUPFAM" id="SSF48726">
    <property type="entry name" value="Immunoglobulin"/>
    <property type="match status" value="2"/>
</dbReference>
<keyword evidence="4" id="KW-0732">Signal</keyword>
<dbReference type="GO" id="GO:0071222">
    <property type="term" value="P:cellular response to lipopolysaccharide"/>
    <property type="evidence" value="ECO:0007669"/>
    <property type="project" value="TreeGrafter"/>
</dbReference>
<gene>
    <name evidence="16" type="primary">Icoslg_1</name>
    <name evidence="16" type="ORF">GTO96_0014148</name>
</gene>
<dbReference type="CDD" id="cd00098">
    <property type="entry name" value="IgC1"/>
    <property type="match status" value="1"/>
</dbReference>
<dbReference type="InterPro" id="IPR053896">
    <property type="entry name" value="BTN3A2-like_Ig-C"/>
</dbReference>
<keyword evidence="3 13" id="KW-0812">Transmembrane</keyword>
<evidence type="ECO:0000256" key="2">
    <source>
        <dbReference type="ARBA" id="ARBA00022475"/>
    </source>
</evidence>
<keyword evidence="6 13" id="KW-0472">Membrane</keyword>
<dbReference type="SUPFAM" id="SSF57756">
    <property type="entry name" value="Retrovirus zinc finger-like domains"/>
    <property type="match status" value="1"/>
</dbReference>
<feature type="non-terminal residue" evidence="16">
    <location>
        <position position="1"/>
    </location>
</feature>
<dbReference type="Proteomes" id="UP000886611">
    <property type="component" value="Unassembled WGS sequence"/>
</dbReference>
<dbReference type="SMART" id="SM00343">
    <property type="entry name" value="ZnF_C2HC"/>
    <property type="match status" value="1"/>
</dbReference>
<evidence type="ECO:0000256" key="12">
    <source>
        <dbReference type="SAM" id="MobiDB-lite"/>
    </source>
</evidence>
<protein>
    <submittedName>
        <fullName evidence="16">ICOSL protein</fullName>
    </submittedName>
</protein>
<dbReference type="GO" id="GO:0031295">
    <property type="term" value="P:T cell costimulation"/>
    <property type="evidence" value="ECO:0007669"/>
    <property type="project" value="TreeGrafter"/>
</dbReference>
<keyword evidence="10" id="KW-0393">Immunoglobulin domain</keyword>
<dbReference type="GO" id="GO:0006955">
    <property type="term" value="P:immune response"/>
    <property type="evidence" value="ECO:0007669"/>
    <property type="project" value="TreeGrafter"/>
</dbReference>
<dbReference type="GO" id="GO:0008270">
    <property type="term" value="F:zinc ion binding"/>
    <property type="evidence" value="ECO:0007669"/>
    <property type="project" value="UniProtKB-KW"/>
</dbReference>
<evidence type="ECO:0000256" key="13">
    <source>
        <dbReference type="SAM" id="Phobius"/>
    </source>
</evidence>
<evidence type="ECO:0000256" key="4">
    <source>
        <dbReference type="ARBA" id="ARBA00022729"/>
    </source>
</evidence>
<dbReference type="PROSITE" id="PS50835">
    <property type="entry name" value="IG_LIKE"/>
    <property type="match status" value="2"/>
</dbReference>
<evidence type="ECO:0000256" key="8">
    <source>
        <dbReference type="ARBA" id="ARBA00023170"/>
    </source>
</evidence>
<dbReference type="PANTHER" id="PTHR25466">
    <property type="entry name" value="T-LYMPHOCYTE ACTIVATION ANTIGEN"/>
    <property type="match status" value="1"/>
</dbReference>
<dbReference type="GO" id="GO:0042102">
    <property type="term" value="P:positive regulation of T cell proliferation"/>
    <property type="evidence" value="ECO:0007669"/>
    <property type="project" value="TreeGrafter"/>
</dbReference>
<dbReference type="InterPro" id="IPR013106">
    <property type="entry name" value="Ig_V-set"/>
</dbReference>
<dbReference type="AlphaFoldDB" id="A0A8X7XHU2"/>
<dbReference type="GO" id="GO:0042130">
    <property type="term" value="P:negative regulation of T cell proliferation"/>
    <property type="evidence" value="ECO:0007669"/>
    <property type="project" value="TreeGrafter"/>
</dbReference>
<reference evidence="16 17" key="1">
    <citation type="journal article" date="2021" name="Cell">
        <title>Tracing the genetic footprints of vertebrate landing in non-teleost ray-finned fishes.</title>
        <authorList>
            <person name="Bi X."/>
            <person name="Wang K."/>
            <person name="Yang L."/>
            <person name="Pan H."/>
            <person name="Jiang H."/>
            <person name="Wei Q."/>
            <person name="Fang M."/>
            <person name="Yu H."/>
            <person name="Zhu C."/>
            <person name="Cai Y."/>
            <person name="He Y."/>
            <person name="Gan X."/>
            <person name="Zeng H."/>
            <person name="Yu D."/>
            <person name="Zhu Y."/>
            <person name="Jiang H."/>
            <person name="Qiu Q."/>
            <person name="Yang H."/>
            <person name="Zhang Y.E."/>
            <person name="Wang W."/>
            <person name="Zhu M."/>
            <person name="He S."/>
            <person name="Zhang G."/>
        </authorList>
    </citation>
    <scope>NUCLEOTIDE SEQUENCE [LARGE SCALE GENOMIC DNA]</scope>
    <source>
        <strain evidence="16">Bchr_013</strain>
    </source>
</reference>
<keyword evidence="11" id="KW-0863">Zinc-finger</keyword>
<dbReference type="InterPro" id="IPR036875">
    <property type="entry name" value="Znf_CCHC_sf"/>
</dbReference>
<dbReference type="InterPro" id="IPR007110">
    <property type="entry name" value="Ig-like_dom"/>
</dbReference>
<dbReference type="InterPro" id="IPR051713">
    <property type="entry name" value="T-cell_Activation_Regulation"/>
</dbReference>
<keyword evidence="5 13" id="KW-1133">Transmembrane helix</keyword>
<keyword evidence="9" id="KW-0325">Glycoprotein</keyword>
<evidence type="ECO:0000256" key="9">
    <source>
        <dbReference type="ARBA" id="ARBA00023180"/>
    </source>
</evidence>
<keyword evidence="7" id="KW-1015">Disulfide bond</keyword>
<evidence type="ECO:0000313" key="17">
    <source>
        <dbReference type="Proteomes" id="UP000886611"/>
    </source>
</evidence>
<dbReference type="EMBL" id="JAATIS010000485">
    <property type="protein sequence ID" value="KAG2468488.1"/>
    <property type="molecule type" value="Genomic_DNA"/>
</dbReference>
<accession>A0A8X7XHU2</accession>
<comment type="caution">
    <text evidence="16">The sequence shown here is derived from an EMBL/GenBank/DDBJ whole genome shotgun (WGS) entry which is preliminary data.</text>
</comment>
<feature type="region of interest" description="Disordered" evidence="12">
    <location>
        <begin position="481"/>
        <end position="572"/>
    </location>
</feature>
<dbReference type="GO" id="GO:0009897">
    <property type="term" value="C:external side of plasma membrane"/>
    <property type="evidence" value="ECO:0007669"/>
    <property type="project" value="TreeGrafter"/>
</dbReference>
<keyword evidence="11" id="KW-0862">Zinc</keyword>
<dbReference type="InterPro" id="IPR001878">
    <property type="entry name" value="Znf_CCHC"/>
</dbReference>
<dbReference type="InterPro" id="IPR036179">
    <property type="entry name" value="Ig-like_dom_sf"/>
</dbReference>
<organism evidence="16 17">
    <name type="scientific">Polypterus senegalus</name>
    <name type="common">Senegal bichir</name>
    <dbReference type="NCBI Taxonomy" id="55291"/>
    <lineage>
        <taxon>Eukaryota</taxon>
        <taxon>Metazoa</taxon>
        <taxon>Chordata</taxon>
        <taxon>Craniata</taxon>
        <taxon>Vertebrata</taxon>
        <taxon>Euteleostomi</taxon>
        <taxon>Actinopterygii</taxon>
        <taxon>Polypteriformes</taxon>
        <taxon>Polypteridae</taxon>
        <taxon>Polypterus</taxon>
    </lineage>
</organism>
<proteinExistence type="predicted"/>
<comment type="subcellular location">
    <subcellularLocation>
        <location evidence="1">Cell membrane</location>
        <topology evidence="1">Single-pass type I membrane protein</topology>
    </subcellularLocation>
</comment>
<feature type="region of interest" description="Disordered" evidence="12">
    <location>
        <begin position="243"/>
        <end position="265"/>
    </location>
</feature>
<evidence type="ECO:0000256" key="6">
    <source>
        <dbReference type="ARBA" id="ARBA00023136"/>
    </source>
</evidence>
<evidence type="ECO:0000256" key="7">
    <source>
        <dbReference type="ARBA" id="ARBA00023157"/>
    </source>
</evidence>
<dbReference type="Pfam" id="PF00098">
    <property type="entry name" value="zf-CCHC"/>
    <property type="match status" value="1"/>
</dbReference>
<dbReference type="Pfam" id="PF07686">
    <property type="entry name" value="V-set"/>
    <property type="match status" value="1"/>
</dbReference>
<dbReference type="PANTHER" id="PTHR25466:SF9">
    <property type="entry name" value="FIBRONECTIN TYPE-III DOMAIN-CONTAINING PROTEIN"/>
    <property type="match status" value="1"/>
</dbReference>
<dbReference type="Pfam" id="PF22705">
    <property type="entry name" value="C2-set_3"/>
    <property type="match status" value="1"/>
</dbReference>
<evidence type="ECO:0000256" key="10">
    <source>
        <dbReference type="ARBA" id="ARBA00023319"/>
    </source>
</evidence>
<evidence type="ECO:0000259" key="15">
    <source>
        <dbReference type="PROSITE" id="PS50835"/>
    </source>
</evidence>
<keyword evidence="11" id="KW-0479">Metal-binding</keyword>
<dbReference type="GO" id="GO:0003676">
    <property type="term" value="F:nucleic acid binding"/>
    <property type="evidence" value="ECO:0007669"/>
    <property type="project" value="InterPro"/>
</dbReference>
<evidence type="ECO:0000313" key="16">
    <source>
        <dbReference type="EMBL" id="KAG2468488.1"/>
    </source>
</evidence>
<feature type="transmembrane region" description="Helical" evidence="13">
    <location>
        <begin position="269"/>
        <end position="290"/>
    </location>
</feature>
<keyword evidence="17" id="KW-1185">Reference proteome</keyword>